<dbReference type="InterPro" id="IPR018062">
    <property type="entry name" value="HTH_AraC-typ_CS"/>
</dbReference>
<dbReference type="PANTHER" id="PTHR11019">
    <property type="entry name" value="HTH-TYPE TRANSCRIPTIONAL REGULATOR NIMR"/>
    <property type="match status" value="1"/>
</dbReference>
<evidence type="ECO:0000256" key="1">
    <source>
        <dbReference type="ARBA" id="ARBA00022491"/>
    </source>
</evidence>
<dbReference type="GeneID" id="61306485"/>
<dbReference type="FunFam" id="1.10.10.60:FF:000132">
    <property type="entry name" value="AraC family transcriptional regulator"/>
    <property type="match status" value="1"/>
</dbReference>
<dbReference type="PROSITE" id="PS00041">
    <property type="entry name" value="HTH_ARAC_FAMILY_1"/>
    <property type="match status" value="1"/>
</dbReference>
<evidence type="ECO:0000256" key="3">
    <source>
        <dbReference type="ARBA" id="ARBA00023125"/>
    </source>
</evidence>
<dbReference type="InterPro" id="IPR011051">
    <property type="entry name" value="RmlC_Cupin_sf"/>
</dbReference>
<dbReference type="InterPro" id="IPR003313">
    <property type="entry name" value="AraC-bd"/>
</dbReference>
<gene>
    <name evidence="6" type="ORF">SAMN05216550_11638</name>
</gene>
<dbReference type="GO" id="GO:0043565">
    <property type="term" value="F:sequence-specific DNA binding"/>
    <property type="evidence" value="ECO:0007669"/>
    <property type="project" value="InterPro"/>
</dbReference>
<dbReference type="InterPro" id="IPR018060">
    <property type="entry name" value="HTH_AraC"/>
</dbReference>
<dbReference type="PROSITE" id="PS01124">
    <property type="entry name" value="HTH_ARAC_FAMILY_2"/>
    <property type="match status" value="1"/>
</dbReference>
<dbReference type="PANTHER" id="PTHR11019:SF159">
    <property type="entry name" value="TRANSCRIPTIONAL REGULATOR-RELATED"/>
    <property type="match status" value="1"/>
</dbReference>
<proteinExistence type="predicted"/>
<dbReference type="Pfam" id="PF12833">
    <property type="entry name" value="HTH_18"/>
    <property type="match status" value="1"/>
</dbReference>
<dbReference type="CDD" id="cd06124">
    <property type="entry name" value="cupin_NimR-like_N"/>
    <property type="match status" value="1"/>
</dbReference>
<evidence type="ECO:0000256" key="4">
    <source>
        <dbReference type="ARBA" id="ARBA00023163"/>
    </source>
</evidence>
<keyword evidence="3" id="KW-0238">DNA-binding</keyword>
<dbReference type="SMART" id="SM00342">
    <property type="entry name" value="HTH_ARAC"/>
    <property type="match status" value="1"/>
</dbReference>
<dbReference type="SUPFAM" id="SSF46689">
    <property type="entry name" value="Homeodomain-like"/>
    <property type="match status" value="1"/>
</dbReference>
<dbReference type="Pfam" id="PF02311">
    <property type="entry name" value="AraC_binding"/>
    <property type="match status" value="1"/>
</dbReference>
<name>A0AAQ1GK47_9BURK</name>
<dbReference type="AlphaFoldDB" id="A0AAQ1GK47"/>
<feature type="domain" description="HTH araC/xylS-type" evidence="5">
    <location>
        <begin position="173"/>
        <end position="270"/>
    </location>
</feature>
<organism evidence="6 7">
    <name type="scientific">Paraburkholderia tropica</name>
    <dbReference type="NCBI Taxonomy" id="92647"/>
    <lineage>
        <taxon>Bacteria</taxon>
        <taxon>Pseudomonadati</taxon>
        <taxon>Pseudomonadota</taxon>
        <taxon>Betaproteobacteria</taxon>
        <taxon>Burkholderiales</taxon>
        <taxon>Burkholderiaceae</taxon>
        <taxon>Paraburkholderia</taxon>
    </lineage>
</organism>
<keyword evidence="1" id="KW-0678">Repressor</keyword>
<keyword evidence="2" id="KW-0805">Transcription regulation</keyword>
<comment type="caution">
    <text evidence="6">The sequence shown here is derived from an EMBL/GenBank/DDBJ whole genome shotgun (WGS) entry which is preliminary data.</text>
</comment>
<sequence length="274" mass="30164">MRQPAERRLIQQLNHEPIVRPDRVLATHGPFLAAGELTQRTARTRAPHHHARGQLMGALNGLVSVGIDGAQWVVPAVHAIWIPPHHLHSVRSHGPFSGWSVFVAEARCAGLPDAPRAIRATPLLREAVRRAATWDDAAFDAARTRIAEMILDEIAAAPAEPLALPRPVDARLARITDALAADPGNERSLEEWAAWGALAPRTLSRRFVAETGWTFAQWRRQARLLRALERIAEGRSVTATALELGYGNVSAFIEMFQRATGTTPGRYLETRENA</sequence>
<evidence type="ECO:0000256" key="2">
    <source>
        <dbReference type="ARBA" id="ARBA00023015"/>
    </source>
</evidence>
<reference evidence="6 7" key="1">
    <citation type="submission" date="2016-10" db="EMBL/GenBank/DDBJ databases">
        <authorList>
            <person name="Varghese N."/>
            <person name="Submissions S."/>
        </authorList>
    </citation>
    <scope>NUCLEOTIDE SEQUENCE [LARGE SCALE GENOMIC DNA]</scope>
    <source>
        <strain evidence="6 7">LMG 22274</strain>
    </source>
</reference>
<keyword evidence="4" id="KW-0804">Transcription</keyword>
<dbReference type="InterPro" id="IPR009057">
    <property type="entry name" value="Homeodomain-like_sf"/>
</dbReference>
<evidence type="ECO:0000313" key="6">
    <source>
        <dbReference type="EMBL" id="SEK07612.1"/>
    </source>
</evidence>
<dbReference type="Proteomes" id="UP000183529">
    <property type="component" value="Unassembled WGS sequence"/>
</dbReference>
<dbReference type="RefSeq" id="WP_074986067.1">
    <property type="nucleotide sequence ID" value="NZ_CADFGN010000014.1"/>
</dbReference>
<dbReference type="SUPFAM" id="SSF51182">
    <property type="entry name" value="RmlC-like cupins"/>
    <property type="match status" value="1"/>
</dbReference>
<accession>A0AAQ1GK47</accession>
<evidence type="ECO:0000259" key="5">
    <source>
        <dbReference type="PROSITE" id="PS01124"/>
    </source>
</evidence>
<dbReference type="Gene3D" id="1.10.10.60">
    <property type="entry name" value="Homeodomain-like"/>
    <property type="match status" value="1"/>
</dbReference>
<evidence type="ECO:0000313" key="7">
    <source>
        <dbReference type="Proteomes" id="UP000183529"/>
    </source>
</evidence>
<protein>
    <submittedName>
        <fullName evidence="6">Transcriptional regulator, AraC family</fullName>
    </submittedName>
</protein>
<dbReference type="GO" id="GO:0003700">
    <property type="term" value="F:DNA-binding transcription factor activity"/>
    <property type="evidence" value="ECO:0007669"/>
    <property type="project" value="InterPro"/>
</dbReference>
<dbReference type="EMBL" id="FNZM01000016">
    <property type="protein sequence ID" value="SEK07612.1"/>
    <property type="molecule type" value="Genomic_DNA"/>
</dbReference>